<dbReference type="EMBL" id="CAWUHB010000048">
    <property type="protein sequence ID" value="CAK7229401.1"/>
    <property type="molecule type" value="Genomic_DNA"/>
</dbReference>
<protein>
    <submittedName>
        <fullName evidence="2">Uncharacterized protein</fullName>
    </submittedName>
</protein>
<accession>A0ABP0CE46</accession>
<evidence type="ECO:0000313" key="3">
    <source>
        <dbReference type="Proteomes" id="UP001642405"/>
    </source>
</evidence>
<keyword evidence="3" id="KW-1185">Reference proteome</keyword>
<dbReference type="Proteomes" id="UP001642405">
    <property type="component" value="Unassembled WGS sequence"/>
</dbReference>
<proteinExistence type="predicted"/>
<reference evidence="2 3" key="1">
    <citation type="submission" date="2024-01" db="EMBL/GenBank/DDBJ databases">
        <authorList>
            <person name="Allen C."/>
            <person name="Tagirdzhanova G."/>
        </authorList>
    </citation>
    <scope>NUCLEOTIDE SEQUENCE [LARGE SCALE GENOMIC DNA]</scope>
</reference>
<sequence>MDSYGEQSDSDTRFSDSENDDLRALQSSKSPSDLFSGVYRGFKKITPGREDLARLTRQSTTHRNSPPPPSHPTHRAPTITH</sequence>
<feature type="compositionally biased region" description="Basic and acidic residues" evidence="1">
    <location>
        <begin position="10"/>
        <end position="23"/>
    </location>
</feature>
<name>A0ABP0CE46_9PEZI</name>
<evidence type="ECO:0000313" key="2">
    <source>
        <dbReference type="EMBL" id="CAK7229401.1"/>
    </source>
</evidence>
<comment type="caution">
    <text evidence="2">The sequence shown here is derived from an EMBL/GenBank/DDBJ whole genome shotgun (WGS) entry which is preliminary data.</text>
</comment>
<organism evidence="2 3">
    <name type="scientific">Sporothrix curviconia</name>
    <dbReference type="NCBI Taxonomy" id="1260050"/>
    <lineage>
        <taxon>Eukaryota</taxon>
        <taxon>Fungi</taxon>
        <taxon>Dikarya</taxon>
        <taxon>Ascomycota</taxon>
        <taxon>Pezizomycotina</taxon>
        <taxon>Sordariomycetes</taxon>
        <taxon>Sordariomycetidae</taxon>
        <taxon>Ophiostomatales</taxon>
        <taxon>Ophiostomataceae</taxon>
        <taxon>Sporothrix</taxon>
    </lineage>
</organism>
<gene>
    <name evidence="2" type="ORF">SCUCBS95973_007210</name>
</gene>
<evidence type="ECO:0000256" key="1">
    <source>
        <dbReference type="SAM" id="MobiDB-lite"/>
    </source>
</evidence>
<feature type="region of interest" description="Disordered" evidence="1">
    <location>
        <begin position="1"/>
        <end position="81"/>
    </location>
</feature>